<reference evidence="1 2" key="1">
    <citation type="journal article" date="2018" name="Syst. Appl. Microbiol.">
        <title>Abditibacterium utsteinense sp. nov., the first cultivated member of candidate phylum FBP, isolated from ice-free Antarctic soil samples.</title>
        <authorList>
            <person name="Tahon G."/>
            <person name="Tytgat B."/>
            <person name="Lebbe L."/>
            <person name="Carlier A."/>
            <person name="Willems A."/>
        </authorList>
    </citation>
    <scope>NUCLEOTIDE SEQUENCE [LARGE SCALE GENOMIC DNA]</scope>
    <source>
        <strain evidence="1 2">LMG 29911</strain>
    </source>
</reference>
<dbReference type="RefSeq" id="WP_106381048.1">
    <property type="nucleotide sequence ID" value="NZ_NIGF01000021.1"/>
</dbReference>
<sequence>MKSAPTKSARRFRLGPATTLAIAASLVIAYMKWPDYAREAEVKRGLEATRAEIARRGPSKRPAPQTLDTIWTARPNLNLSAAQQKSLEALRAEENRANAVLKHETADAAREFSTWMNQNKSGATLAQIQSRAATYSAKSSELSAARREFWERALRLLTPAQRTKIKS</sequence>
<gene>
    <name evidence="1" type="ORF">B1R32_12124</name>
</gene>
<protein>
    <recommendedName>
        <fullName evidence="3">Heavy-metal resistance</fullName>
    </recommendedName>
</protein>
<dbReference type="InterPro" id="IPR012899">
    <property type="entry name" value="LTXXQ"/>
</dbReference>
<evidence type="ECO:0000313" key="1">
    <source>
        <dbReference type="EMBL" id="PQV62812.1"/>
    </source>
</evidence>
<dbReference type="Proteomes" id="UP000237684">
    <property type="component" value="Unassembled WGS sequence"/>
</dbReference>
<comment type="caution">
    <text evidence="1">The sequence shown here is derived from an EMBL/GenBank/DDBJ whole genome shotgun (WGS) entry which is preliminary data.</text>
</comment>
<evidence type="ECO:0000313" key="2">
    <source>
        <dbReference type="Proteomes" id="UP000237684"/>
    </source>
</evidence>
<accession>A0A2S8SPT8</accession>
<evidence type="ECO:0008006" key="3">
    <source>
        <dbReference type="Google" id="ProtNLM"/>
    </source>
</evidence>
<dbReference type="Gene3D" id="1.20.120.1490">
    <property type="match status" value="1"/>
</dbReference>
<name>A0A2S8SPT8_9BACT</name>
<organism evidence="1 2">
    <name type="scientific">Abditibacterium utsteinense</name>
    <dbReference type="NCBI Taxonomy" id="1960156"/>
    <lineage>
        <taxon>Bacteria</taxon>
        <taxon>Pseudomonadati</taxon>
        <taxon>Abditibacteriota</taxon>
        <taxon>Abditibacteriia</taxon>
        <taxon>Abditibacteriales</taxon>
        <taxon>Abditibacteriaceae</taxon>
        <taxon>Abditibacterium</taxon>
    </lineage>
</organism>
<keyword evidence="2" id="KW-1185">Reference proteome</keyword>
<proteinExistence type="predicted"/>
<dbReference type="Pfam" id="PF07813">
    <property type="entry name" value="LTXXQ"/>
    <property type="match status" value="1"/>
</dbReference>
<dbReference type="AlphaFoldDB" id="A0A2S8SPT8"/>
<dbReference type="EMBL" id="NIGF01000021">
    <property type="protein sequence ID" value="PQV62812.1"/>
    <property type="molecule type" value="Genomic_DNA"/>
</dbReference>
<dbReference type="InParanoid" id="A0A2S8SPT8"/>